<organism evidence="1 2">
    <name type="scientific">Zalaria obscura</name>
    <dbReference type="NCBI Taxonomy" id="2024903"/>
    <lineage>
        <taxon>Eukaryota</taxon>
        <taxon>Fungi</taxon>
        <taxon>Dikarya</taxon>
        <taxon>Ascomycota</taxon>
        <taxon>Pezizomycotina</taxon>
        <taxon>Dothideomycetes</taxon>
        <taxon>Dothideomycetidae</taxon>
        <taxon>Dothideales</taxon>
        <taxon>Zalariaceae</taxon>
        <taxon>Zalaria</taxon>
    </lineage>
</organism>
<reference evidence="1" key="1">
    <citation type="submission" date="2024-02" db="EMBL/GenBank/DDBJ databases">
        <title>Metagenome Assembled Genome of Zalaria obscura JY119.</title>
        <authorList>
            <person name="Vighnesh L."/>
            <person name="Jagadeeshwari U."/>
            <person name="Venkata Ramana C."/>
            <person name="Sasikala C."/>
        </authorList>
    </citation>
    <scope>NUCLEOTIDE SEQUENCE</scope>
    <source>
        <strain evidence="1">JY119</strain>
    </source>
</reference>
<dbReference type="Proteomes" id="UP001320706">
    <property type="component" value="Unassembled WGS sequence"/>
</dbReference>
<evidence type="ECO:0000313" key="2">
    <source>
        <dbReference type="Proteomes" id="UP001320706"/>
    </source>
</evidence>
<protein>
    <submittedName>
        <fullName evidence="1">Uncharacterized protein</fullName>
    </submittedName>
</protein>
<keyword evidence="2" id="KW-1185">Reference proteome</keyword>
<dbReference type="EMBL" id="JAMKPW020000011">
    <property type="protein sequence ID" value="KAK8213464.1"/>
    <property type="molecule type" value="Genomic_DNA"/>
</dbReference>
<sequence length="442" mass="48850">MASPLSHDSSILIVGAGTWGCSTALHLARRGYKNVTVLDPYPVPSPISAGNDVNKILELGAFGGEEGDERAVSRMLLDAAIQGWKTDPVFKEHFHETGYIIAATTPEGKKFVVEREGASVEAGFRKLSTAEDFRATMPKGVLTGDFPGWEGWIKEKDAGWVHAAKSMQNAAQEAERLGVKFVTGNEVGKVERLIYEDGDVKGSKTLDGKEHRADRTILCAGANAASLFDMKDQLRPTAWTLAHIKMTPEELELYKNLPVLFNVERGFFMEPDADKGELKMCDEHPGYCNWDESSQNSSRKSVPFAKTQIPKEAEDRARGFLREIMPHLADRPFSFARICWCADTPNRAFLISLHPSYASLVLGVGASGHGFCHIPAIGGFIADAMEEKLDPKMKKCFRWRPETATKRNWDDLQGRFGPEGSNRVMNFGDIGEEGWTSIPARV</sequence>
<gene>
    <name evidence="1" type="ORF">M8818_002766</name>
</gene>
<comment type="caution">
    <text evidence="1">The sequence shown here is derived from an EMBL/GenBank/DDBJ whole genome shotgun (WGS) entry which is preliminary data.</text>
</comment>
<name>A0ACC3SIR3_9PEZI</name>
<accession>A0ACC3SIR3</accession>
<evidence type="ECO:0000313" key="1">
    <source>
        <dbReference type="EMBL" id="KAK8213464.1"/>
    </source>
</evidence>
<proteinExistence type="predicted"/>